<accession>A0AAV4TM30</accession>
<dbReference type="InterPro" id="IPR056747">
    <property type="entry name" value="VPS13-like_M"/>
</dbReference>
<evidence type="ECO:0000313" key="2">
    <source>
        <dbReference type="EMBL" id="GIY47638.1"/>
    </source>
</evidence>
<comment type="caution">
    <text evidence="2">The sequence shown here is derived from an EMBL/GenBank/DDBJ whole genome shotgun (WGS) entry which is preliminary data.</text>
</comment>
<proteinExistence type="predicted"/>
<dbReference type="AlphaFoldDB" id="A0AAV4TM30"/>
<keyword evidence="3" id="KW-1185">Reference proteome</keyword>
<evidence type="ECO:0000259" key="1">
    <source>
        <dbReference type="Pfam" id="PF25033"/>
    </source>
</evidence>
<dbReference type="EMBL" id="BPLR01011605">
    <property type="protein sequence ID" value="GIY47638.1"/>
    <property type="molecule type" value="Genomic_DNA"/>
</dbReference>
<reference evidence="2 3" key="1">
    <citation type="submission" date="2021-06" db="EMBL/GenBank/DDBJ databases">
        <title>Caerostris extrusa draft genome.</title>
        <authorList>
            <person name="Kono N."/>
            <person name="Arakawa K."/>
        </authorList>
    </citation>
    <scope>NUCLEOTIDE SEQUENCE [LARGE SCALE GENOMIC DNA]</scope>
</reference>
<name>A0AAV4TM30_CAEEX</name>
<gene>
    <name evidence="2" type="primary">VPS13D</name>
    <name evidence="2" type="ORF">CEXT_730861</name>
</gene>
<evidence type="ECO:0000313" key="3">
    <source>
        <dbReference type="Proteomes" id="UP001054945"/>
    </source>
</evidence>
<dbReference type="Pfam" id="PF25033">
    <property type="entry name" value="VPS13_M"/>
    <property type="match status" value="1"/>
</dbReference>
<protein>
    <submittedName>
        <fullName evidence="2">Vacuolar protein sorting-associated protein 13D</fullName>
    </submittedName>
</protein>
<sequence>MSFRESNYTIKGTLGSISVSDLSPHGYLYPEKFITTGSEALHFHVFKYCNPNLNSQTDYDMSVKCQMSSVQYVHTQRFLTEITTFFRHFNEMQELIRKIRLAASGEDVNPGNTRGSRIKLDISAGSPVIAIPQSSSLTDVLVADLGQITVCNTFLFFGSEGTISFLRKKR</sequence>
<feature type="domain" description="VPS13-like middle region" evidence="1">
    <location>
        <begin position="1"/>
        <end position="157"/>
    </location>
</feature>
<organism evidence="2 3">
    <name type="scientific">Caerostris extrusa</name>
    <name type="common">Bark spider</name>
    <name type="synonym">Caerostris bankana</name>
    <dbReference type="NCBI Taxonomy" id="172846"/>
    <lineage>
        <taxon>Eukaryota</taxon>
        <taxon>Metazoa</taxon>
        <taxon>Ecdysozoa</taxon>
        <taxon>Arthropoda</taxon>
        <taxon>Chelicerata</taxon>
        <taxon>Arachnida</taxon>
        <taxon>Araneae</taxon>
        <taxon>Araneomorphae</taxon>
        <taxon>Entelegynae</taxon>
        <taxon>Araneoidea</taxon>
        <taxon>Araneidae</taxon>
        <taxon>Caerostris</taxon>
    </lineage>
</organism>
<dbReference type="Proteomes" id="UP001054945">
    <property type="component" value="Unassembled WGS sequence"/>
</dbReference>